<dbReference type="EMBL" id="QJKH01000004">
    <property type="protein sequence ID" value="PXX80190.1"/>
    <property type="molecule type" value="Genomic_DNA"/>
</dbReference>
<dbReference type="OrthoDB" id="2083082at2"/>
<evidence type="ECO:0000313" key="2">
    <source>
        <dbReference type="Proteomes" id="UP000247612"/>
    </source>
</evidence>
<protein>
    <submittedName>
        <fullName evidence="1">Uncharacterized protein</fullName>
    </submittedName>
</protein>
<comment type="caution">
    <text evidence="1">The sequence shown here is derived from an EMBL/GenBank/DDBJ whole genome shotgun (WGS) entry which is preliminary data.</text>
</comment>
<dbReference type="AlphaFoldDB" id="A0A318KR53"/>
<keyword evidence="2" id="KW-1185">Reference proteome</keyword>
<dbReference type="Proteomes" id="UP000247612">
    <property type="component" value="Unassembled WGS sequence"/>
</dbReference>
<accession>A0A318KR53</accession>
<gene>
    <name evidence="1" type="ORF">DES51_104195</name>
</gene>
<dbReference type="STRING" id="1034346.GCA_000313565_01688"/>
<proteinExistence type="predicted"/>
<organism evidence="1 2">
    <name type="scientific">Dielma fastidiosa</name>
    <dbReference type="NCBI Taxonomy" id="1034346"/>
    <lineage>
        <taxon>Bacteria</taxon>
        <taxon>Bacillati</taxon>
        <taxon>Bacillota</taxon>
        <taxon>Erysipelotrichia</taxon>
        <taxon>Erysipelotrichales</taxon>
        <taxon>Erysipelotrichaceae</taxon>
        <taxon>Dielma</taxon>
    </lineage>
</organism>
<evidence type="ECO:0000313" key="1">
    <source>
        <dbReference type="EMBL" id="PXX80190.1"/>
    </source>
</evidence>
<name>A0A318KR53_9FIRM</name>
<sequence length="233" mass="27304">MPKGIIYKIPVDKTVFMSIVKECGSSIIKLGECEKIDCTERTIRRSLNEGKMTPCFLDQIAKHLDVDSRLLSGELHGKAALYNDDFLRMMYLAQLKAERYPYYRKRKVDLSQQSIEKLLEQILSVFDISFSQFEDMDFESQYLLQHDLFDALVPVIRKHFFVDAYGQKDLPHLEKIICDLENFRDDYYQRLHAEEVLRIKFLEHPPCGKTKADVLRMSAEDLIALDMDNDYSK</sequence>
<dbReference type="RefSeq" id="WP_022937991.1">
    <property type="nucleotide sequence ID" value="NZ_CABKRQ010000004.1"/>
</dbReference>
<reference evidence="1 2" key="1">
    <citation type="submission" date="2018-05" db="EMBL/GenBank/DDBJ databases">
        <title>Genomic Encyclopedia of Type Strains, Phase IV (KMG-IV): sequencing the most valuable type-strain genomes for metagenomic binning, comparative biology and taxonomic classification.</title>
        <authorList>
            <person name="Goeker M."/>
        </authorList>
    </citation>
    <scope>NUCLEOTIDE SEQUENCE [LARGE SCALE GENOMIC DNA]</scope>
    <source>
        <strain evidence="1 2">JC118</strain>
    </source>
</reference>